<dbReference type="KEGG" id="ahs:AHALO_1568"/>
<sequence>MLQVGKGRVLRIFIVLIFMVFFAGCTTNTLSLEKQNSLQTIKYSKKEFDNISKDAVLEAIKKSFALSNKEKQFQINSYRNHILIQRITLNYFMFSSVIKVENWLFELEQKENKTFVKLSIYKQDRFDENKKIYYEKKYHDILWSRIENLLGLNKKWLSCRGYICSIFSSNEPSKDDYIKDVLISQRKAKLQAIIQKKIEAKKAKIKEDILKEYEAFLDFEEKDEEIKKQDEESIKIKNEFDKLIFNDSKSLKKQKQSDTIDKKLDKIDTKNRI</sequence>
<keyword evidence="1" id="KW-1133">Transmembrane helix</keyword>
<feature type="transmembrane region" description="Helical" evidence="1">
    <location>
        <begin position="12"/>
        <end position="32"/>
    </location>
</feature>
<keyword evidence="1" id="KW-0472">Membrane</keyword>
<gene>
    <name evidence="2" type="ORF">CP960_06995</name>
</gene>
<dbReference type="AlphaFoldDB" id="A0A2N1J2G3"/>
<evidence type="ECO:0000313" key="3">
    <source>
        <dbReference type="Proteomes" id="UP000233248"/>
    </source>
</evidence>
<dbReference type="EMBL" id="NXIF01000027">
    <property type="protein sequence ID" value="PKI80743.1"/>
    <property type="molecule type" value="Genomic_DNA"/>
</dbReference>
<evidence type="ECO:0008006" key="4">
    <source>
        <dbReference type="Google" id="ProtNLM"/>
    </source>
</evidence>
<reference evidence="2 3" key="1">
    <citation type="submission" date="2017-09" db="EMBL/GenBank/DDBJ databases">
        <title>Genomics of the genus Arcobacter.</title>
        <authorList>
            <person name="Perez-Cataluna A."/>
            <person name="Figueras M.J."/>
            <person name="Salas-Masso N."/>
        </authorList>
    </citation>
    <scope>NUCLEOTIDE SEQUENCE [LARGE SCALE GENOMIC DNA]</scope>
    <source>
        <strain evidence="2 3">DSM 18005</strain>
    </source>
</reference>
<dbReference type="OrthoDB" id="5349299at2"/>
<keyword evidence="3" id="KW-1185">Reference proteome</keyword>
<evidence type="ECO:0000313" key="2">
    <source>
        <dbReference type="EMBL" id="PKI80743.1"/>
    </source>
</evidence>
<keyword evidence="1" id="KW-0812">Transmembrane</keyword>
<dbReference type="PROSITE" id="PS51257">
    <property type="entry name" value="PROKAR_LIPOPROTEIN"/>
    <property type="match status" value="1"/>
</dbReference>
<protein>
    <recommendedName>
        <fullName evidence="4">Lipoprotein</fullName>
    </recommendedName>
</protein>
<accession>A0A2N1J2G3</accession>
<name>A0A2N1J2G3_9BACT</name>
<organism evidence="2 3">
    <name type="scientific">Malaciobacter halophilus</name>
    <dbReference type="NCBI Taxonomy" id="197482"/>
    <lineage>
        <taxon>Bacteria</taxon>
        <taxon>Pseudomonadati</taxon>
        <taxon>Campylobacterota</taxon>
        <taxon>Epsilonproteobacteria</taxon>
        <taxon>Campylobacterales</taxon>
        <taxon>Arcobacteraceae</taxon>
        <taxon>Malaciobacter</taxon>
    </lineage>
</organism>
<evidence type="ECO:0000256" key="1">
    <source>
        <dbReference type="SAM" id="Phobius"/>
    </source>
</evidence>
<proteinExistence type="predicted"/>
<dbReference type="Proteomes" id="UP000233248">
    <property type="component" value="Unassembled WGS sequence"/>
</dbReference>
<comment type="caution">
    <text evidence="2">The sequence shown here is derived from an EMBL/GenBank/DDBJ whole genome shotgun (WGS) entry which is preliminary data.</text>
</comment>